<evidence type="ECO:0000313" key="1">
    <source>
        <dbReference type="Proteomes" id="UP000095286"/>
    </source>
</evidence>
<protein>
    <submittedName>
        <fullName evidence="2">CPSF_A domain-containing protein</fullName>
    </submittedName>
</protein>
<reference evidence="2" key="1">
    <citation type="submission" date="2016-11" db="UniProtKB">
        <authorList>
            <consortium name="WormBaseParasite"/>
        </authorList>
    </citation>
    <scope>IDENTIFICATION</scope>
    <source>
        <strain evidence="2">KR3021</strain>
    </source>
</reference>
<proteinExistence type="predicted"/>
<accession>A0AC35TVE6</accession>
<sequence length="920" mass="105524">MFAEQSITHILPYDDGSLIVIGEKEIKCLDKRYKITSQNTFNSPIIGATIANSKNLLIYLQNHTFLHYEIGKEEGLDKPNLIQSLTLNNNTNGHPQLVSFYQKEQTTKVFQAFIGTSTAKLTHSTFNKSMEHDIFKDQSFTSKITAMLVYKHYLLVYGDGGQLCVFDLNSYTNIFKYRDSSPNSGKCILYYERMDLFASVTELNTIKFVSLKNIGKTNMSMKEAVVSEFYHGKPCQLKILHDMMYVGCENGNITTIDLKNLFFKVTKSHVQYYDEVNLSSFNDFVIGDKDTEYFMIKQDNKLVKWNKCEKQIELIAECPLYKKNSLQQSKHKKLFTFIYGQNLFIYNVSTQKIHIEHNIGPNHLPLWHHNILFVQMEGQTLKMMDFEDPNKQYQPRTFTLADNQQMLAVYYDKSRKTIFVALKNSFINFLQLNNKKDPNTTFGKLLSSDKEDFTSIWTHFPKNDSKGFIYCVSANNIFRTFVFYHNEPNKNLNLTNQIKLPKFSTPPQIIECSKDSFMAAGFYGNTFKIYDNLSGTNLCTLKFDAIPIKYRIHVKFDKFSQEYKGMVVCPDKKQINGHKFRLGRNYVLSRPLHLDKINGIEMIGEETYLTYGCDGAITTFKKPRLDPHPTPDLSKYELLQKVRKFPSQTNDIYIEVIEIDHQFHSYLFCCGHDGLISVWTNKETESSYLRLVKAFNLIGKPSIQQIFATNVHEGVTLVGNILLLVLCESNLRLIQLDMANDQIKEVNLMGKVYTGITKIIKIEDDSFASITKNGYLCFNKIEGENVVYTSGSIKICDEVLTALSMGHELGFFVIGSCKGYVYTVMDGVKGDCVKVHDSAVRDIVVNGINDTYYIYTLSTTREIGFTTYTEYNNNLQFIKKRSLPVVEANKIISNIDDLIVVGCGLCFIDIATFVGPNYAY</sequence>
<name>A0AC35TVE6_9BILA</name>
<dbReference type="WBParaSite" id="RSKR_0000499500.1">
    <property type="protein sequence ID" value="RSKR_0000499500.1"/>
    <property type="gene ID" value="RSKR_0000499500"/>
</dbReference>
<evidence type="ECO:0000313" key="2">
    <source>
        <dbReference type="WBParaSite" id="RSKR_0000499500.1"/>
    </source>
</evidence>
<dbReference type="Proteomes" id="UP000095286">
    <property type="component" value="Unplaced"/>
</dbReference>
<organism evidence="1 2">
    <name type="scientific">Rhabditophanes sp. KR3021</name>
    <dbReference type="NCBI Taxonomy" id="114890"/>
    <lineage>
        <taxon>Eukaryota</taxon>
        <taxon>Metazoa</taxon>
        <taxon>Ecdysozoa</taxon>
        <taxon>Nematoda</taxon>
        <taxon>Chromadorea</taxon>
        <taxon>Rhabditida</taxon>
        <taxon>Tylenchina</taxon>
        <taxon>Panagrolaimomorpha</taxon>
        <taxon>Strongyloidoidea</taxon>
        <taxon>Alloionematidae</taxon>
        <taxon>Rhabditophanes</taxon>
    </lineage>
</organism>